<protein>
    <submittedName>
        <fullName evidence="1">YbdD/YjiX family protein</fullName>
    </submittedName>
</protein>
<comment type="caution">
    <text evidence="1">The sequence shown here is derived from an EMBL/GenBank/DDBJ whole genome shotgun (WGS) entry which is preliminary data.</text>
</comment>
<dbReference type="EMBL" id="JAIWJX010000002">
    <property type="protein sequence ID" value="MCK6255741.1"/>
    <property type="molecule type" value="Genomic_DNA"/>
</dbReference>
<sequence length="72" mass="8295">MKQQNLRSVIKRIRDVAGVIRKISKGISNLPDYESYVKHIQMNHPEVAPPTEAEFFKDFLNKKYGASAKRCC</sequence>
<name>A0A9X1X878_9BACL</name>
<organism evidence="1 2">
    <name type="scientific">Fictibacillus marinisediminis</name>
    <dbReference type="NCBI Taxonomy" id="2878389"/>
    <lineage>
        <taxon>Bacteria</taxon>
        <taxon>Bacillati</taxon>
        <taxon>Bacillota</taxon>
        <taxon>Bacilli</taxon>
        <taxon>Bacillales</taxon>
        <taxon>Fictibacillaceae</taxon>
        <taxon>Fictibacillus</taxon>
    </lineage>
</organism>
<dbReference type="Pfam" id="PF04328">
    <property type="entry name" value="Sel_put"/>
    <property type="match status" value="1"/>
</dbReference>
<proteinExistence type="predicted"/>
<dbReference type="InterPro" id="IPR007423">
    <property type="entry name" value="Sel_put"/>
</dbReference>
<evidence type="ECO:0000313" key="2">
    <source>
        <dbReference type="Proteomes" id="UP001139011"/>
    </source>
</evidence>
<keyword evidence="2" id="KW-1185">Reference proteome</keyword>
<dbReference type="AlphaFoldDB" id="A0A9X1X878"/>
<accession>A0A9X1X878</accession>
<dbReference type="RefSeq" id="WP_248251525.1">
    <property type="nucleotide sequence ID" value="NZ_JAIWJX010000002.1"/>
</dbReference>
<evidence type="ECO:0000313" key="1">
    <source>
        <dbReference type="EMBL" id="MCK6255741.1"/>
    </source>
</evidence>
<gene>
    <name evidence="1" type="ORF">LCY76_03780</name>
</gene>
<dbReference type="Proteomes" id="UP001139011">
    <property type="component" value="Unassembled WGS sequence"/>
</dbReference>
<reference evidence="1" key="1">
    <citation type="submission" date="2021-09" db="EMBL/GenBank/DDBJ databases">
        <title>Genome analysis of Fictibacillus sp. KIGAM418 isolated from marine sediment.</title>
        <authorList>
            <person name="Seo M.-J."/>
            <person name="Cho E.-S."/>
            <person name="Hwang C.Y."/>
        </authorList>
    </citation>
    <scope>NUCLEOTIDE SEQUENCE</scope>
    <source>
        <strain evidence="1">KIGAM418</strain>
    </source>
</reference>